<keyword evidence="3" id="KW-1185">Reference proteome</keyword>
<dbReference type="GO" id="GO:0003723">
    <property type="term" value="F:RNA binding"/>
    <property type="evidence" value="ECO:0007669"/>
    <property type="project" value="UniProtKB-KW"/>
</dbReference>
<organism evidence="2 3">
    <name type="scientific">Aerococcus kribbianus</name>
    <dbReference type="NCBI Taxonomy" id="2999064"/>
    <lineage>
        <taxon>Bacteria</taxon>
        <taxon>Bacillati</taxon>
        <taxon>Bacillota</taxon>
        <taxon>Bacilli</taxon>
        <taxon>Lactobacillales</taxon>
        <taxon>Aerococcaceae</taxon>
        <taxon>Aerococcus</taxon>
    </lineage>
</organism>
<dbReference type="PROSITE" id="PS50889">
    <property type="entry name" value="S4"/>
    <property type="match status" value="1"/>
</dbReference>
<evidence type="ECO:0000313" key="2">
    <source>
        <dbReference type="EMBL" id="MCZ0725862.1"/>
    </source>
</evidence>
<gene>
    <name evidence="2" type="primary">yaaA</name>
    <name evidence="2" type="ORF">OW157_04670</name>
</gene>
<dbReference type="NCBIfam" id="TIGR02988">
    <property type="entry name" value="YaaA_near_RecF"/>
    <property type="match status" value="1"/>
</dbReference>
<comment type="caution">
    <text evidence="2">The sequence shown here is derived from an EMBL/GenBank/DDBJ whole genome shotgun (WGS) entry which is preliminary data.</text>
</comment>
<reference evidence="2" key="1">
    <citation type="submission" date="2022-12" db="EMBL/GenBank/DDBJ databases">
        <title>Description and comparative metabolic analysis of Aerococcus sp. nov., isolated from the feces of a pig.</title>
        <authorList>
            <person name="Chang Y.-H."/>
        </authorList>
    </citation>
    <scope>NUCLEOTIDE SEQUENCE</scope>
    <source>
        <strain evidence="2">YH-aer222</strain>
    </source>
</reference>
<dbReference type="AlphaFoldDB" id="A0A9X3JEW8"/>
<dbReference type="InterPro" id="IPR014330">
    <property type="entry name" value="RNA-bd_S4-rel_YaaA"/>
</dbReference>
<evidence type="ECO:0000313" key="3">
    <source>
        <dbReference type="Proteomes" id="UP001146670"/>
    </source>
</evidence>
<evidence type="ECO:0000256" key="1">
    <source>
        <dbReference type="PROSITE-ProRule" id="PRU00182"/>
    </source>
</evidence>
<dbReference type="Proteomes" id="UP001146670">
    <property type="component" value="Unassembled WGS sequence"/>
</dbReference>
<accession>A0A9X3JEW8</accession>
<protein>
    <submittedName>
        <fullName evidence="2">S4 domain-containing protein YaaA</fullName>
    </submittedName>
</protein>
<name>A0A9X3JEW8_9LACT</name>
<keyword evidence="1" id="KW-0694">RNA-binding</keyword>
<dbReference type="SUPFAM" id="SSF55174">
    <property type="entry name" value="Alpha-L RNA-binding motif"/>
    <property type="match status" value="1"/>
</dbReference>
<dbReference type="Gene3D" id="3.10.290.10">
    <property type="entry name" value="RNA-binding S4 domain"/>
    <property type="match status" value="1"/>
</dbReference>
<dbReference type="InterPro" id="IPR036986">
    <property type="entry name" value="S4_RNA-bd_sf"/>
</dbReference>
<dbReference type="EMBL" id="JAPRFR010000001">
    <property type="protein sequence ID" value="MCZ0725862.1"/>
    <property type="molecule type" value="Genomic_DNA"/>
</dbReference>
<dbReference type="Pfam" id="PF13275">
    <property type="entry name" value="S4_2"/>
    <property type="match status" value="1"/>
</dbReference>
<dbReference type="RefSeq" id="WP_268752170.1">
    <property type="nucleotide sequence ID" value="NZ_JAPRFQ010000001.1"/>
</dbReference>
<sequence length="78" mass="8931">MPEKVYIETDYMTLSQLLKYAGIIGTGGQAKWFLSEYIVYVDGELEERRGRKLYPGQRIDIPDEGSYLIVSQDDAHEA</sequence>
<proteinExistence type="predicted"/>